<gene>
    <name evidence="1" type="ORF">SAMN02745191_0662</name>
</gene>
<keyword evidence="2" id="KW-1185">Reference proteome</keyword>
<evidence type="ECO:0008006" key="3">
    <source>
        <dbReference type="Google" id="ProtNLM"/>
    </source>
</evidence>
<proteinExistence type="predicted"/>
<dbReference type="OrthoDB" id="9800461at2"/>
<sequence>MENTIFKKMHLKDDASMICINAPQEFFELVTDHSSIKLIKTGKADYVIMFVSSLQEYDAKIKSALSKLNSTGILWINYPKSKGKIKYDVNRDILYRHSNKDGIEPCAMVALNDNWSMMRFREIKE</sequence>
<protein>
    <recommendedName>
        <fullName evidence="3">DUF3052 domain-containing protein</fullName>
    </recommendedName>
</protein>
<dbReference type="EMBL" id="FUWY01000001">
    <property type="protein sequence ID" value="SJZ44876.1"/>
    <property type="molecule type" value="Genomic_DNA"/>
</dbReference>
<dbReference type="AlphaFoldDB" id="A0A1T4KR37"/>
<evidence type="ECO:0000313" key="2">
    <source>
        <dbReference type="Proteomes" id="UP000243297"/>
    </source>
</evidence>
<dbReference type="Proteomes" id="UP000243297">
    <property type="component" value="Unassembled WGS sequence"/>
</dbReference>
<reference evidence="2" key="1">
    <citation type="submission" date="2017-02" db="EMBL/GenBank/DDBJ databases">
        <authorList>
            <person name="Varghese N."/>
            <person name="Submissions S."/>
        </authorList>
    </citation>
    <scope>NUCLEOTIDE SEQUENCE [LARGE SCALE GENOMIC DNA]</scope>
    <source>
        <strain evidence="2">ATCC 25662</strain>
    </source>
</reference>
<organism evidence="1 2">
    <name type="scientific">Anaerorhabdus furcosa</name>
    <dbReference type="NCBI Taxonomy" id="118967"/>
    <lineage>
        <taxon>Bacteria</taxon>
        <taxon>Bacillati</taxon>
        <taxon>Bacillota</taxon>
        <taxon>Erysipelotrichia</taxon>
        <taxon>Erysipelotrichales</taxon>
        <taxon>Erysipelotrichaceae</taxon>
        <taxon>Anaerorhabdus</taxon>
    </lineage>
</organism>
<dbReference type="STRING" id="118967.SAMN02745191_0662"/>
<dbReference type="RefSeq" id="WP_078711084.1">
    <property type="nucleotide sequence ID" value="NZ_FUWY01000001.1"/>
</dbReference>
<accession>A0A1T4KR37</accession>
<name>A0A1T4KR37_9FIRM</name>
<evidence type="ECO:0000313" key="1">
    <source>
        <dbReference type="EMBL" id="SJZ44876.1"/>
    </source>
</evidence>